<protein>
    <submittedName>
        <fullName evidence="1">Uncharacterized protein</fullName>
    </submittedName>
</protein>
<comment type="caution">
    <text evidence="1">The sequence shown here is derived from an EMBL/GenBank/DDBJ whole genome shotgun (WGS) entry which is preliminary data.</text>
</comment>
<keyword evidence="2" id="KW-1185">Reference proteome</keyword>
<dbReference type="Proteomes" id="UP000276133">
    <property type="component" value="Unassembled WGS sequence"/>
</dbReference>
<reference evidence="1 2" key="1">
    <citation type="journal article" date="2018" name="Sci. Rep.">
        <title>Genomic signatures of local adaptation to the degree of environmental predictability in rotifers.</title>
        <authorList>
            <person name="Franch-Gras L."/>
            <person name="Hahn C."/>
            <person name="Garcia-Roger E.M."/>
            <person name="Carmona M.J."/>
            <person name="Serra M."/>
            <person name="Gomez A."/>
        </authorList>
    </citation>
    <scope>NUCLEOTIDE SEQUENCE [LARGE SCALE GENOMIC DNA]</scope>
    <source>
        <strain evidence="1">HYR1</strain>
    </source>
</reference>
<name>A0A3M7PTF6_BRAPC</name>
<evidence type="ECO:0000313" key="2">
    <source>
        <dbReference type="Proteomes" id="UP000276133"/>
    </source>
</evidence>
<evidence type="ECO:0000313" key="1">
    <source>
        <dbReference type="EMBL" id="RNA02219.1"/>
    </source>
</evidence>
<dbReference type="EMBL" id="REGN01008977">
    <property type="protein sequence ID" value="RNA02219.1"/>
    <property type="molecule type" value="Genomic_DNA"/>
</dbReference>
<gene>
    <name evidence="1" type="ORF">BpHYR1_039276</name>
</gene>
<organism evidence="1 2">
    <name type="scientific">Brachionus plicatilis</name>
    <name type="common">Marine rotifer</name>
    <name type="synonym">Brachionus muelleri</name>
    <dbReference type="NCBI Taxonomy" id="10195"/>
    <lineage>
        <taxon>Eukaryota</taxon>
        <taxon>Metazoa</taxon>
        <taxon>Spiralia</taxon>
        <taxon>Gnathifera</taxon>
        <taxon>Rotifera</taxon>
        <taxon>Eurotatoria</taxon>
        <taxon>Monogononta</taxon>
        <taxon>Pseudotrocha</taxon>
        <taxon>Ploima</taxon>
        <taxon>Brachionidae</taxon>
        <taxon>Brachionus</taxon>
    </lineage>
</organism>
<sequence length="74" mass="8383">MKKNIDKGFSFYGVSLNGGLTVKKFETKMLEDFILKKIFCSILFQSSFSALLNNSFTSSIEIPVKMFSNKSDIK</sequence>
<proteinExistence type="predicted"/>
<accession>A0A3M7PTF6</accession>
<dbReference type="AlphaFoldDB" id="A0A3M7PTF6"/>